<organism evidence="3 4">
    <name type="scientific">Strongylus vulgaris</name>
    <name type="common">Blood worm</name>
    <dbReference type="NCBI Taxonomy" id="40348"/>
    <lineage>
        <taxon>Eukaryota</taxon>
        <taxon>Metazoa</taxon>
        <taxon>Ecdysozoa</taxon>
        <taxon>Nematoda</taxon>
        <taxon>Chromadorea</taxon>
        <taxon>Rhabditida</taxon>
        <taxon>Rhabditina</taxon>
        <taxon>Rhabditomorpha</taxon>
        <taxon>Strongyloidea</taxon>
        <taxon>Strongylidae</taxon>
        <taxon>Strongylus</taxon>
    </lineage>
</organism>
<accession>A0A3P7I7S0</accession>
<reference evidence="3 4" key="1">
    <citation type="submission" date="2018-11" db="EMBL/GenBank/DDBJ databases">
        <authorList>
            <consortium name="Pathogen Informatics"/>
        </authorList>
    </citation>
    <scope>NUCLEOTIDE SEQUENCE [LARGE SCALE GENOMIC DNA]</scope>
</reference>
<dbReference type="CDD" id="cd17039">
    <property type="entry name" value="Ubl_ubiquitin_like"/>
    <property type="match status" value="1"/>
</dbReference>
<evidence type="ECO:0000259" key="2">
    <source>
        <dbReference type="PROSITE" id="PS50053"/>
    </source>
</evidence>
<proteinExistence type="predicted"/>
<dbReference type="Gene3D" id="3.10.20.90">
    <property type="entry name" value="Phosphatidylinositol 3-kinase Catalytic Subunit, Chain A, domain 1"/>
    <property type="match status" value="1"/>
</dbReference>
<gene>
    <name evidence="3" type="ORF">SVUK_LOCUS4369</name>
</gene>
<evidence type="ECO:0000313" key="3">
    <source>
        <dbReference type="EMBL" id="VDM69371.1"/>
    </source>
</evidence>
<dbReference type="PROSITE" id="PS50053">
    <property type="entry name" value="UBIQUITIN_2"/>
    <property type="match status" value="1"/>
</dbReference>
<protein>
    <recommendedName>
        <fullName evidence="2">Ubiquitin-like domain-containing protein</fullName>
    </recommendedName>
</protein>
<feature type="domain" description="Ubiquitin-like" evidence="2">
    <location>
        <begin position="28"/>
        <end position="80"/>
    </location>
</feature>
<dbReference type="Proteomes" id="UP000270094">
    <property type="component" value="Unassembled WGS sequence"/>
</dbReference>
<dbReference type="AlphaFoldDB" id="A0A3P7I7S0"/>
<sequence length="80" mass="8681">MSLSPEPKRDGESSTSPQASDDANAAPIEVTVHSVMAGLKDVRITVPSDATVLKLKRIISIISDVAPEHQILIYKDKELR</sequence>
<evidence type="ECO:0000256" key="1">
    <source>
        <dbReference type="SAM" id="MobiDB-lite"/>
    </source>
</evidence>
<feature type="region of interest" description="Disordered" evidence="1">
    <location>
        <begin position="1"/>
        <end position="27"/>
    </location>
</feature>
<dbReference type="SUPFAM" id="SSF54236">
    <property type="entry name" value="Ubiquitin-like"/>
    <property type="match status" value="1"/>
</dbReference>
<dbReference type="InterPro" id="IPR029071">
    <property type="entry name" value="Ubiquitin-like_domsf"/>
</dbReference>
<dbReference type="OrthoDB" id="428577at2759"/>
<feature type="compositionally biased region" description="Basic and acidic residues" evidence="1">
    <location>
        <begin position="1"/>
        <end position="12"/>
    </location>
</feature>
<evidence type="ECO:0000313" key="4">
    <source>
        <dbReference type="Proteomes" id="UP000270094"/>
    </source>
</evidence>
<dbReference type="Pfam" id="PF00240">
    <property type="entry name" value="ubiquitin"/>
    <property type="match status" value="1"/>
</dbReference>
<name>A0A3P7I7S0_STRVU</name>
<dbReference type="InterPro" id="IPR000626">
    <property type="entry name" value="Ubiquitin-like_dom"/>
</dbReference>
<keyword evidence="4" id="KW-1185">Reference proteome</keyword>
<dbReference type="EMBL" id="UYYB01012000">
    <property type="protein sequence ID" value="VDM69371.1"/>
    <property type="molecule type" value="Genomic_DNA"/>
</dbReference>